<reference evidence="3 4" key="1">
    <citation type="submission" date="2017-05" db="EMBL/GenBank/DDBJ databases">
        <title>The Genome Sequence of Enterococcus faecium 2D5_DIV0622.</title>
        <authorList>
            <consortium name="The Broad Institute Genomics Platform"/>
            <consortium name="The Broad Institute Genomic Center for Infectious Diseases"/>
            <person name="Earl A."/>
            <person name="Manson A."/>
            <person name="Schwartman J."/>
            <person name="Gilmore M."/>
            <person name="Abouelleil A."/>
            <person name="Cao P."/>
            <person name="Chapman S."/>
            <person name="Cusick C."/>
            <person name="Shea T."/>
            <person name="Young S."/>
            <person name="Neafsey D."/>
            <person name="Nusbaum C."/>
            <person name="Birren B."/>
        </authorList>
    </citation>
    <scope>NUCLEOTIDE SEQUENCE [LARGE SCALE GENOMIC DNA]</scope>
    <source>
        <strain evidence="3 4">2D5_DIV0622</strain>
    </source>
</reference>
<dbReference type="Pfam" id="PF07299">
    <property type="entry name" value="EF-G-binding_N"/>
    <property type="match status" value="1"/>
</dbReference>
<dbReference type="CDD" id="cd16342">
    <property type="entry name" value="FusC_FusB"/>
    <property type="match status" value="1"/>
</dbReference>
<dbReference type="Proteomes" id="UP000196503">
    <property type="component" value="Unassembled WGS sequence"/>
</dbReference>
<dbReference type="Pfam" id="PF16571">
    <property type="entry name" value="FBP_C"/>
    <property type="match status" value="1"/>
</dbReference>
<dbReference type="InterPro" id="IPR010841">
    <property type="entry name" value="EF-G-binding_N"/>
</dbReference>
<evidence type="ECO:0000259" key="2">
    <source>
        <dbReference type="Pfam" id="PF16571"/>
    </source>
</evidence>
<evidence type="ECO:0000313" key="3">
    <source>
        <dbReference type="EMBL" id="OUZ14675.1"/>
    </source>
</evidence>
<feature type="domain" description="Elongation factor G-binding protein N-terminal" evidence="1">
    <location>
        <begin position="5"/>
        <end position="86"/>
    </location>
</feature>
<dbReference type="EMBL" id="NIBL01000003">
    <property type="protein sequence ID" value="OUZ14675.1"/>
    <property type="molecule type" value="Genomic_DNA"/>
</dbReference>
<accession>A0A200HRL0</accession>
<evidence type="ECO:0008006" key="5">
    <source>
        <dbReference type="Google" id="ProtNLM"/>
    </source>
</evidence>
<proteinExistence type="predicted"/>
<feature type="domain" description="Elongation factor G-binding protein C-terminal treble-clef zinc-finger" evidence="2">
    <location>
        <begin position="99"/>
        <end position="205"/>
    </location>
</feature>
<dbReference type="Gene3D" id="1.20.1280.250">
    <property type="match status" value="1"/>
</dbReference>
<comment type="caution">
    <text evidence="3">The sequence shown here is derived from an EMBL/GenBank/DDBJ whole genome shotgun (WGS) entry which is preliminary data.</text>
</comment>
<name>A0A200HRL0_9ENTE</name>
<dbReference type="InterPro" id="IPR032330">
    <property type="entry name" value="EF-G-binding_C"/>
</dbReference>
<dbReference type="AlphaFoldDB" id="A0A200HRL0"/>
<protein>
    <recommendedName>
        <fullName evidence="5">Elongation factor G-binding protein</fullName>
    </recommendedName>
</protein>
<organism evidence="3 4">
    <name type="scientific">Enterococcus cecorum</name>
    <dbReference type="NCBI Taxonomy" id="44008"/>
    <lineage>
        <taxon>Bacteria</taxon>
        <taxon>Bacillati</taxon>
        <taxon>Bacillota</taxon>
        <taxon>Bacilli</taxon>
        <taxon>Lactobacillales</taxon>
        <taxon>Enterococcaceae</taxon>
        <taxon>Enterococcus</taxon>
    </lineage>
</organism>
<gene>
    <name evidence="3" type="ORF">A5869_001773</name>
</gene>
<dbReference type="InterPro" id="IPR038344">
    <property type="entry name" value="EF-G_N_sf"/>
</dbReference>
<evidence type="ECO:0000259" key="1">
    <source>
        <dbReference type="Pfam" id="PF07299"/>
    </source>
</evidence>
<evidence type="ECO:0000313" key="4">
    <source>
        <dbReference type="Proteomes" id="UP000196503"/>
    </source>
</evidence>
<sequence>MNQKIYPHQYHALHQQINDLINAYQSVNDLQTIQVYQALIFEKIDELFFDRPTEIEQLKSELLDKRLTKARAQRILEPIKELVIPFAKPSAKQVQKAFRKVKKLKAPDFDALDLRDYSYIGFDDAGSQKKYLLYYDRQNKLQGIVGQMSPNTIKNVCSICNHIGNVALFLSTTKATAEGTYTKKGNYICTDSHQCNCQLHELENMHQFMEKTKA</sequence>
<dbReference type="RefSeq" id="WP_087663504.1">
    <property type="nucleotide sequence ID" value="NZ_NIBL01000003.1"/>
</dbReference>